<comment type="caution">
    <text evidence="10">The sequence shown here is derived from an EMBL/GenBank/DDBJ whole genome shotgun (WGS) entry which is preliminary data.</text>
</comment>
<evidence type="ECO:0000259" key="9">
    <source>
        <dbReference type="SMART" id="SM01350"/>
    </source>
</evidence>
<dbReference type="NCBIfam" id="TIGR00873">
    <property type="entry name" value="gnd"/>
    <property type="match status" value="1"/>
</dbReference>
<evidence type="ECO:0000256" key="7">
    <source>
        <dbReference type="PIRNR" id="PIRNR000109"/>
    </source>
</evidence>
<dbReference type="EMBL" id="JAKROA010000001">
    <property type="protein sequence ID" value="KAL5112241.1"/>
    <property type="molecule type" value="Genomic_DNA"/>
</dbReference>
<dbReference type="InterPro" id="IPR006183">
    <property type="entry name" value="Pgluconate_DH"/>
</dbReference>
<sequence>MCSGCDVGLIGLAVMGQNLVLNMLDHGFKVCVFNRTVSKVDAFVCREGKRKNLRGAKTAAELVDCLSKPRKIIILVKAGQAVDDFIEILIPLLEAGDIIIDGGNSAFTDTDRRCKYLESIGLLFVGSGVSGGEEGARTGPSLMPGGHPGAWPHIKKLFQSISAKTPTGEPCCDWIGSGGAGHFVKMVHNGIEYGDMQLISEAYFLLAKYLRLTAAETAKVFDEWNKGELESYLIQITRDILAFNDESGTPLLEKIRDVSGQKGTGKWTTICGLERGCPITLIAESVFSRSLSSMKKERTEASKILSGPSLIPEIDKYGRTKLEEKETEVELVRRALYASKIVSYAQGFMLLQKAREEFGWDLNLGAIALIWRGGCIIRSRFLDDIKEAYTRNSDLTNLLLDPFFKNAIDQCQESWRSMVCMSVKAGIPVPGFSSALAFFDAFRSARLPANLIQAQRDYFGAHLYELEASPGTWHHTDWTGGGGSTTSSSYQA</sequence>
<dbReference type="Pfam" id="PF03446">
    <property type="entry name" value="NAD_binding_2"/>
    <property type="match status" value="1"/>
</dbReference>
<dbReference type="InterPro" id="IPR006114">
    <property type="entry name" value="6PGDH_C"/>
</dbReference>
<evidence type="ECO:0000256" key="3">
    <source>
        <dbReference type="ARBA" id="ARBA00011738"/>
    </source>
</evidence>
<reference evidence="10 11" key="1">
    <citation type="journal article" date="2022" name="Front. Cell. Infect. Microbiol.">
        <title>The Genomes of Two Strains of Taenia crassiceps the Animal Model for the Study of Human Cysticercosis.</title>
        <authorList>
            <person name="Bobes R.J."/>
            <person name="Estrada K."/>
            <person name="Rios-Valencia D.G."/>
            <person name="Calderon-Gallegos A."/>
            <person name="de la Torre P."/>
            <person name="Carrero J.C."/>
            <person name="Sanchez-Flores A."/>
            <person name="Laclette J.P."/>
        </authorList>
    </citation>
    <scope>NUCLEOTIDE SEQUENCE [LARGE SCALE GENOMIC DNA]</scope>
    <source>
        <strain evidence="10">WFUcys</strain>
    </source>
</reference>
<name>A0ABR4QRM6_9CEST</name>
<keyword evidence="11" id="KW-1185">Reference proteome</keyword>
<dbReference type="EC" id="1.1.1.44" evidence="7 8"/>
<feature type="domain" description="6-phosphogluconate dehydrogenase C-terminal" evidence="9">
    <location>
        <begin position="181"/>
        <end position="479"/>
    </location>
</feature>
<accession>A0ABR4QRM6</accession>
<dbReference type="InterPro" id="IPR006184">
    <property type="entry name" value="6PGdom_BS"/>
</dbReference>
<dbReference type="InterPro" id="IPR013328">
    <property type="entry name" value="6PGD_dom2"/>
</dbReference>
<gene>
    <name evidence="10" type="ORF">TcWFU_005934</name>
</gene>
<dbReference type="PIRSF" id="PIRSF000109">
    <property type="entry name" value="6PGD"/>
    <property type="match status" value="1"/>
</dbReference>
<evidence type="ECO:0000256" key="8">
    <source>
        <dbReference type="RuleBase" id="RU000485"/>
    </source>
</evidence>
<dbReference type="InterPro" id="IPR006115">
    <property type="entry name" value="6PGDH_NADP-bd"/>
</dbReference>
<dbReference type="Gene3D" id="1.20.5.320">
    <property type="entry name" value="6-Phosphogluconate Dehydrogenase, domain 3"/>
    <property type="match status" value="1"/>
</dbReference>
<dbReference type="InterPro" id="IPR036291">
    <property type="entry name" value="NAD(P)-bd_dom_sf"/>
</dbReference>
<dbReference type="PRINTS" id="PR00076">
    <property type="entry name" value="6PGDHDRGNASE"/>
</dbReference>
<comment type="pathway">
    <text evidence="1 7 8">Carbohydrate degradation; pentose phosphate pathway; D-ribulose 5-phosphate from D-glucose 6-phosphate (oxidative stage): step 3/3.</text>
</comment>
<dbReference type="Gene3D" id="1.10.1040.10">
    <property type="entry name" value="N-(1-d-carboxylethyl)-l-norvaline Dehydrogenase, domain 2"/>
    <property type="match status" value="1"/>
</dbReference>
<dbReference type="NCBIfam" id="NF006765">
    <property type="entry name" value="PRK09287.1"/>
    <property type="match status" value="1"/>
</dbReference>
<dbReference type="Gene3D" id="3.40.50.720">
    <property type="entry name" value="NAD(P)-binding Rossmann-like Domain"/>
    <property type="match status" value="1"/>
</dbReference>
<dbReference type="SMART" id="SM01350">
    <property type="entry name" value="6PGD"/>
    <property type="match status" value="1"/>
</dbReference>
<comment type="subunit">
    <text evidence="3 7">Homodimer.</text>
</comment>
<evidence type="ECO:0000313" key="10">
    <source>
        <dbReference type="EMBL" id="KAL5112241.1"/>
    </source>
</evidence>
<dbReference type="InterPro" id="IPR008927">
    <property type="entry name" value="6-PGluconate_DH-like_C_sf"/>
</dbReference>
<comment type="similarity">
    <text evidence="2 7 8">Belongs to the 6-phosphogluconate dehydrogenase family.</text>
</comment>
<comment type="catalytic activity">
    <reaction evidence="7 8">
        <text>6-phospho-D-gluconate + NADP(+) = D-ribulose 5-phosphate + CO2 + NADPH</text>
        <dbReference type="Rhea" id="RHEA:10116"/>
        <dbReference type="ChEBI" id="CHEBI:16526"/>
        <dbReference type="ChEBI" id="CHEBI:57783"/>
        <dbReference type="ChEBI" id="CHEBI:58121"/>
        <dbReference type="ChEBI" id="CHEBI:58349"/>
        <dbReference type="ChEBI" id="CHEBI:58759"/>
        <dbReference type="EC" id="1.1.1.44"/>
    </reaction>
</comment>
<keyword evidence="6 7" id="KW-0570">Pentose shunt</keyword>
<keyword evidence="4 7" id="KW-0560">Oxidoreductase</keyword>
<dbReference type="Pfam" id="PF00393">
    <property type="entry name" value="6PGD"/>
    <property type="match status" value="1"/>
</dbReference>
<dbReference type="PROSITE" id="PS00461">
    <property type="entry name" value="6PGD"/>
    <property type="match status" value="1"/>
</dbReference>
<evidence type="ECO:0000313" key="11">
    <source>
        <dbReference type="Proteomes" id="UP001651158"/>
    </source>
</evidence>
<dbReference type="SUPFAM" id="SSF51735">
    <property type="entry name" value="NAD(P)-binding Rossmann-fold domains"/>
    <property type="match status" value="1"/>
</dbReference>
<evidence type="ECO:0000256" key="5">
    <source>
        <dbReference type="ARBA" id="ARBA00023064"/>
    </source>
</evidence>
<evidence type="ECO:0000256" key="6">
    <source>
        <dbReference type="ARBA" id="ARBA00023126"/>
    </source>
</evidence>
<organism evidence="10 11">
    <name type="scientific">Taenia crassiceps</name>
    <dbReference type="NCBI Taxonomy" id="6207"/>
    <lineage>
        <taxon>Eukaryota</taxon>
        <taxon>Metazoa</taxon>
        <taxon>Spiralia</taxon>
        <taxon>Lophotrochozoa</taxon>
        <taxon>Platyhelminthes</taxon>
        <taxon>Cestoda</taxon>
        <taxon>Eucestoda</taxon>
        <taxon>Cyclophyllidea</taxon>
        <taxon>Taeniidae</taxon>
        <taxon>Taenia</taxon>
    </lineage>
</organism>
<protein>
    <recommendedName>
        <fullName evidence="7 8">6-phosphogluconate dehydrogenase, decarboxylating</fullName>
        <ecNumber evidence="7 8">1.1.1.44</ecNumber>
    </recommendedName>
</protein>
<evidence type="ECO:0000256" key="2">
    <source>
        <dbReference type="ARBA" id="ARBA00008419"/>
    </source>
</evidence>
<proteinExistence type="inferred from homology"/>
<comment type="function">
    <text evidence="7">Catalyzes the oxidative decarboxylation of 6-phosphogluconate to ribulose 5-phosphate and CO(2), with concomitant reduction of NADP to NADPH.</text>
</comment>
<dbReference type="Proteomes" id="UP001651158">
    <property type="component" value="Unassembled WGS sequence"/>
</dbReference>
<dbReference type="SUPFAM" id="SSF48179">
    <property type="entry name" value="6-phosphogluconate dehydrogenase C-terminal domain-like"/>
    <property type="match status" value="1"/>
</dbReference>
<dbReference type="PANTHER" id="PTHR11811">
    <property type="entry name" value="6-PHOSPHOGLUCONATE DEHYDROGENASE"/>
    <property type="match status" value="1"/>
</dbReference>
<keyword evidence="5 8" id="KW-0311">Gluconate utilization</keyword>
<evidence type="ECO:0000256" key="1">
    <source>
        <dbReference type="ARBA" id="ARBA00004874"/>
    </source>
</evidence>
<evidence type="ECO:0000256" key="4">
    <source>
        <dbReference type="ARBA" id="ARBA00023002"/>
    </source>
</evidence>
<dbReference type="InterPro" id="IPR006113">
    <property type="entry name" value="6PGDH_Gnd/GntZ"/>
</dbReference>
<keyword evidence="7 8" id="KW-0521">NADP</keyword>